<sequence length="104" mass="11339">MTAADHIRFESPAPHLPLPSAEMRDAFIAALRTRPGEWALIGQNRSPGAARQAAYALRNSLSPWTYLPGSLFETDCKTVIGEHRVYVRYMGDAAEAATSEVPPA</sequence>
<accession>A0ABS9YLP5</accession>
<evidence type="ECO:0000313" key="1">
    <source>
        <dbReference type="EMBL" id="MCI3277465.1"/>
    </source>
</evidence>
<dbReference type="EMBL" id="JALDAY010000015">
    <property type="protein sequence ID" value="MCI3277465.1"/>
    <property type="molecule type" value="Genomic_DNA"/>
</dbReference>
<gene>
    <name evidence="1" type="ORF">MQP27_40995</name>
</gene>
<dbReference type="RefSeq" id="WP_242775194.1">
    <property type="nucleotide sequence ID" value="NZ_JALDAY010000015.1"/>
</dbReference>
<evidence type="ECO:0000313" key="2">
    <source>
        <dbReference type="Proteomes" id="UP001165269"/>
    </source>
</evidence>
<keyword evidence="2" id="KW-1185">Reference proteome</keyword>
<reference evidence="1" key="1">
    <citation type="submission" date="2022-03" db="EMBL/GenBank/DDBJ databases">
        <title>Streptomyces 7R015 and 7R016 isolated from Barleria lupulina in Thailand.</title>
        <authorList>
            <person name="Kanchanasin P."/>
            <person name="Phongsopitanun W."/>
            <person name="Tanasupawat S."/>
        </authorList>
    </citation>
    <scope>NUCLEOTIDE SEQUENCE</scope>
    <source>
        <strain evidence="1">7R015</strain>
    </source>
</reference>
<proteinExistence type="predicted"/>
<comment type="caution">
    <text evidence="1">The sequence shown here is derived from an EMBL/GenBank/DDBJ whole genome shotgun (WGS) entry which is preliminary data.</text>
</comment>
<organism evidence="1 2">
    <name type="scientific">Streptomyces cylindrosporus</name>
    <dbReference type="NCBI Taxonomy" id="2927583"/>
    <lineage>
        <taxon>Bacteria</taxon>
        <taxon>Bacillati</taxon>
        <taxon>Actinomycetota</taxon>
        <taxon>Actinomycetes</taxon>
        <taxon>Kitasatosporales</taxon>
        <taxon>Streptomycetaceae</taxon>
        <taxon>Streptomyces</taxon>
    </lineage>
</organism>
<name>A0ABS9YLP5_9ACTN</name>
<dbReference type="Proteomes" id="UP001165269">
    <property type="component" value="Unassembled WGS sequence"/>
</dbReference>
<protein>
    <submittedName>
        <fullName evidence="1">Uncharacterized protein</fullName>
    </submittedName>
</protein>